<proteinExistence type="predicted"/>
<dbReference type="Proteomes" id="UP001374535">
    <property type="component" value="Chromosome 1"/>
</dbReference>
<keyword evidence="2" id="KW-1185">Reference proteome</keyword>
<sequence>MKRILGKESTNGFVRVHVTVFEGGIDLMFGDVAHYLLQTLNHLPTRRRNPCLMAPTAFAAHPPRSLSDLPPPSPLSSLGFRRDENISARCFSLSLSLDDLHPNGKRTIPN</sequence>
<name>A0AAQ3SBV5_VIGMU</name>
<reference evidence="1 2" key="1">
    <citation type="journal article" date="2023" name="Life. Sci Alliance">
        <title>Evolutionary insights into 3D genome organization and epigenetic landscape of Vigna mungo.</title>
        <authorList>
            <person name="Junaid A."/>
            <person name="Singh B."/>
            <person name="Bhatia S."/>
        </authorList>
    </citation>
    <scope>NUCLEOTIDE SEQUENCE [LARGE SCALE GENOMIC DNA]</scope>
    <source>
        <strain evidence="1">Urdbean</strain>
    </source>
</reference>
<protein>
    <submittedName>
        <fullName evidence="1">Uncharacterized protein</fullName>
    </submittedName>
</protein>
<organism evidence="1 2">
    <name type="scientific">Vigna mungo</name>
    <name type="common">Black gram</name>
    <name type="synonym">Phaseolus mungo</name>
    <dbReference type="NCBI Taxonomy" id="3915"/>
    <lineage>
        <taxon>Eukaryota</taxon>
        <taxon>Viridiplantae</taxon>
        <taxon>Streptophyta</taxon>
        <taxon>Embryophyta</taxon>
        <taxon>Tracheophyta</taxon>
        <taxon>Spermatophyta</taxon>
        <taxon>Magnoliopsida</taxon>
        <taxon>eudicotyledons</taxon>
        <taxon>Gunneridae</taxon>
        <taxon>Pentapetalae</taxon>
        <taxon>rosids</taxon>
        <taxon>fabids</taxon>
        <taxon>Fabales</taxon>
        <taxon>Fabaceae</taxon>
        <taxon>Papilionoideae</taxon>
        <taxon>50 kb inversion clade</taxon>
        <taxon>NPAAA clade</taxon>
        <taxon>indigoferoid/millettioid clade</taxon>
        <taxon>Phaseoleae</taxon>
        <taxon>Vigna</taxon>
    </lineage>
</organism>
<gene>
    <name evidence="1" type="ORF">V8G54_001468</name>
</gene>
<accession>A0AAQ3SBV5</accession>
<evidence type="ECO:0000313" key="2">
    <source>
        <dbReference type="Proteomes" id="UP001374535"/>
    </source>
</evidence>
<dbReference type="EMBL" id="CP144700">
    <property type="protein sequence ID" value="WVZ22924.1"/>
    <property type="molecule type" value="Genomic_DNA"/>
</dbReference>
<dbReference type="AlphaFoldDB" id="A0AAQ3SBV5"/>
<evidence type="ECO:0000313" key="1">
    <source>
        <dbReference type="EMBL" id="WVZ22924.1"/>
    </source>
</evidence>